<dbReference type="Pfam" id="PF11705">
    <property type="entry name" value="RNA_pol_3_Rpc31"/>
    <property type="match status" value="1"/>
</dbReference>
<reference evidence="5 6" key="1">
    <citation type="submission" date="2016-11" db="EMBL/GenBank/DDBJ databases">
        <authorList>
            <person name="Jaros S."/>
            <person name="Januszkiewicz K."/>
            <person name="Wedrychowicz H."/>
        </authorList>
    </citation>
    <scope>NUCLEOTIDE SEQUENCE [LARGE SCALE GENOMIC DNA]</scope>
</reference>
<keyword evidence="6" id="KW-1185">Reference proteome</keyword>
<keyword evidence="3" id="KW-0539">Nucleus</keyword>
<feature type="region of interest" description="Disordered" evidence="4">
    <location>
        <begin position="709"/>
        <end position="987"/>
    </location>
</feature>
<organism evidence="5 6">
    <name type="scientific">Microbotryum silenes-dioicae</name>
    <dbReference type="NCBI Taxonomy" id="796604"/>
    <lineage>
        <taxon>Eukaryota</taxon>
        <taxon>Fungi</taxon>
        <taxon>Dikarya</taxon>
        <taxon>Basidiomycota</taxon>
        <taxon>Pucciniomycotina</taxon>
        <taxon>Microbotryomycetes</taxon>
        <taxon>Microbotryales</taxon>
        <taxon>Microbotryaceae</taxon>
        <taxon>Microbotryum</taxon>
    </lineage>
</organism>
<feature type="compositionally biased region" description="Acidic residues" evidence="4">
    <location>
        <begin position="779"/>
        <end position="792"/>
    </location>
</feature>
<feature type="compositionally biased region" description="Low complexity" evidence="4">
    <location>
        <begin position="1088"/>
        <end position="1116"/>
    </location>
</feature>
<evidence type="ECO:0000313" key="5">
    <source>
        <dbReference type="EMBL" id="SGY74794.1"/>
    </source>
</evidence>
<dbReference type="GO" id="GO:0006383">
    <property type="term" value="P:transcription by RNA polymerase III"/>
    <property type="evidence" value="ECO:0007669"/>
    <property type="project" value="InterPro"/>
</dbReference>
<feature type="compositionally biased region" description="Pro residues" evidence="4">
    <location>
        <begin position="1236"/>
        <end position="1256"/>
    </location>
</feature>
<comment type="subcellular location">
    <subcellularLocation>
        <location evidence="1">Nucleus</location>
    </subcellularLocation>
</comment>
<feature type="compositionally biased region" description="Polar residues" evidence="4">
    <location>
        <begin position="404"/>
        <end position="414"/>
    </location>
</feature>
<feature type="compositionally biased region" description="Low complexity" evidence="4">
    <location>
        <begin position="964"/>
        <end position="987"/>
    </location>
</feature>
<feature type="compositionally biased region" description="Acidic residues" evidence="4">
    <location>
        <begin position="732"/>
        <end position="763"/>
    </location>
</feature>
<dbReference type="InterPro" id="IPR024661">
    <property type="entry name" value="RNA_pol_III_Rpc31"/>
</dbReference>
<feature type="compositionally biased region" description="Acidic residues" evidence="4">
    <location>
        <begin position="192"/>
        <end position="228"/>
    </location>
</feature>
<evidence type="ECO:0000256" key="4">
    <source>
        <dbReference type="SAM" id="MobiDB-lite"/>
    </source>
</evidence>
<dbReference type="STRING" id="796604.A0A2X0MDT9"/>
<feature type="region of interest" description="Disordered" evidence="4">
    <location>
        <begin position="436"/>
        <end position="523"/>
    </location>
</feature>
<protein>
    <submittedName>
        <fullName evidence="5">BQ5605_C005g03381 protein</fullName>
    </submittedName>
</protein>
<comment type="similarity">
    <text evidence="2">Belongs to the eukaryotic RPC7 RNA polymerase subunit family.</text>
</comment>
<dbReference type="EMBL" id="FQNC01000047">
    <property type="protein sequence ID" value="SGY74794.1"/>
    <property type="molecule type" value="Genomic_DNA"/>
</dbReference>
<dbReference type="PANTHER" id="PTHR15367:SF2">
    <property type="entry name" value="DNA-DIRECTED RNA POLYMERASE III SUBUNIT"/>
    <property type="match status" value="1"/>
</dbReference>
<feature type="region of interest" description="Disordered" evidence="4">
    <location>
        <begin position="1004"/>
        <end position="1116"/>
    </location>
</feature>
<sequence length="1662" mass="175903">MAARGGRGGGRGGRGGRGGGAGGAGGAPQMPIGQLLYSDIIAHSKLETGVLYPPAPECDTDFPSPDEQRIARTILRLNNEMRLNSTFHLAAPSTTQAELEKYTDRFKLGRSKDLPTLKEWHKHRTVALDLLPSSVAEAVWTEKTNKRRLGRDEPGNSSSSKKSKNVDDLMKAEEASHDAEGAGERSDVSGNFDDDDEQLDGLEDDEDDDGGNEYEDNYFDNGEGDDGDMLGVGGGGGDDEGGILAPLHAPISPPVALRRLCDLEATPPAPRHPHTREYPNSRPMALCMVDHGRQTRSILELEDSHLETQGSVRSPSSCASSDGDDSVVFGAKRSSMTTTITTDAGPSSASVPIPTALGSVFDQGRKRSARLSRRDTVVVLPDVVAVSLLHGSSSSSPVSNRQSTTGEQRASRQFQTRSWVMACKSTLRVSSPLRTASPFVSATPNKTSSPLKPTTHSLHDSRPSSPFPTAHSYANNQENSPTLPPSSPRSRPSTPSNLHLASPLRPGSPLRFATAGVGSRPGTPSGLRAFWPVQNDFPAVQDEEQLQLQRMLRVVVEEGRMALATEVGRVGSYEEEQVRALGDYDDATTYSGFFDEAHMIQNHAATQEDDEEDETLPHMPYVTMRDLQPPAAALELLHSTNSTTVQTEHIFHPPRRAIDYDDDELTDTDSPWEVDEVSFGAGSGREGEVDLQGVGLDEGIVKCFEEFGFGEEREGEAQEEAQGKEEERSLEESDELGEEEEDEMENEGNETELEAEAEQDDFDLFNPVDEAQQLVTPTEEADSPDNEEEDDVAANHETEQEEDGEGTPETSTPSSPSPSPKDEVDTELECNDNVPEQSAERAVPVPFRPVQHPESSSTAPAEEQQDTEEETSSSDVVETPAAKSPAPSPTKTPVVPSVVKEQLAAVTAAPTTRRQLAKPREIFKPVTKASQPKSRPGGAASSAVPVPRAMLAGPSTSTQASSFATNSAVPSTSSSPASKKVALTSKKVVPVPVATARPVVARKIASPTRLVKAKVPIPSSSAALPSTRLPSAPSKPVTKQTVPRSKPILTEGTSSTIPSSHLAAANAPASPRRSPRRPSPPTDHHARSNSSASTASSSSTTAAPVAATRPRVMAAPGASATRVAAAAARRAAAASAANENMAKKPGPRPAMTTTLRTNHTIAATEGCVMGAPSATTSARQPLGRPGSRIIAGPSASNIATALVRRPASALSTASTASSVEVTVQPIVVPVAMPPAPSTPVADCPPTPALPLLPRPAPLASAAPRSPEKKAQRVKDGVVTTKQVDLEIARPPSALGTTSRGLGLAKTPSLASAGYTSPIRSKPQLLPPPLPLPRTGLFGLGPTPSSDSILTASTESLDPLASAVAAKGVFAPSAPARELLPPPLPRPTRQTRLLAEDRVAPATPVSEQPTALLPRPVRRKKPSIDTIESPLEPLTPRPVLNFQPAPVLTQDELTRLTQRNTKKNQLHFNHHQVIVTHLEVPRPPSPTSKIRKSIGEYGVSGATSVGREAKAAKRRNALRSSTDGSEVDLLNSELNATGGASATGGGVARVEQLKTTHYRAPGDEEEYSSPVRPLTSSNGNKKRGSGATKKTSVGSAPARRVKWDKALVYEGPLEGQGEVKVDGILKVKAPLDSFGNLTVNNGSLGKAVPVQIKKLIYIDDPPE</sequence>
<feature type="compositionally biased region" description="Basic and acidic residues" evidence="4">
    <location>
        <begin position="1265"/>
        <end position="1275"/>
    </location>
</feature>
<evidence type="ECO:0000256" key="3">
    <source>
        <dbReference type="ARBA" id="ARBA00023242"/>
    </source>
</evidence>
<accession>A0A2X0MDT9</accession>
<gene>
    <name evidence="5" type="primary">BQ5605_C005g03381</name>
    <name evidence="5" type="ORF">BQ5605_C005G03381</name>
</gene>
<feature type="compositionally biased region" description="Basic and acidic residues" evidence="4">
    <location>
        <begin position="709"/>
        <end position="731"/>
    </location>
</feature>
<evidence type="ECO:0000256" key="1">
    <source>
        <dbReference type="ARBA" id="ARBA00004123"/>
    </source>
</evidence>
<evidence type="ECO:0000313" key="6">
    <source>
        <dbReference type="Proteomes" id="UP000249464"/>
    </source>
</evidence>
<name>A0A2X0MDT9_9BASI</name>
<feature type="compositionally biased region" description="Low complexity" evidence="4">
    <location>
        <begin position="1058"/>
        <end position="1072"/>
    </location>
</feature>
<feature type="region of interest" description="Disordered" evidence="4">
    <location>
        <begin position="1236"/>
        <end position="1277"/>
    </location>
</feature>
<feature type="region of interest" description="Disordered" evidence="4">
    <location>
        <begin position="390"/>
        <end position="414"/>
    </location>
</feature>
<feature type="region of interest" description="Disordered" evidence="4">
    <location>
        <begin position="1"/>
        <end position="28"/>
    </location>
</feature>
<feature type="compositionally biased region" description="Basic and acidic residues" evidence="4">
    <location>
        <begin position="164"/>
        <end position="187"/>
    </location>
</feature>
<feature type="compositionally biased region" description="Polar residues" evidence="4">
    <location>
        <begin position="954"/>
        <end position="963"/>
    </location>
</feature>
<feature type="compositionally biased region" description="Gly residues" evidence="4">
    <location>
        <begin position="1"/>
        <end position="26"/>
    </location>
</feature>
<feature type="region of interest" description="Disordered" evidence="4">
    <location>
        <begin position="1557"/>
        <end position="1596"/>
    </location>
</feature>
<proteinExistence type="inferred from homology"/>
<dbReference type="GO" id="GO:0005666">
    <property type="term" value="C:RNA polymerase III complex"/>
    <property type="evidence" value="ECO:0007669"/>
    <property type="project" value="TreeGrafter"/>
</dbReference>
<dbReference type="Proteomes" id="UP000249464">
    <property type="component" value="Unassembled WGS sequence"/>
</dbReference>
<feature type="compositionally biased region" description="Low complexity" evidence="4">
    <location>
        <begin position="488"/>
        <end position="498"/>
    </location>
</feature>
<evidence type="ECO:0000256" key="2">
    <source>
        <dbReference type="ARBA" id="ARBA00008352"/>
    </source>
</evidence>
<dbReference type="PANTHER" id="PTHR15367">
    <property type="entry name" value="DNA-DIRECTED RNA POLYMERASE III"/>
    <property type="match status" value="1"/>
</dbReference>
<feature type="compositionally biased region" description="Polar residues" evidence="4">
    <location>
        <begin position="436"/>
        <end position="456"/>
    </location>
</feature>
<feature type="compositionally biased region" description="Low complexity" evidence="4">
    <location>
        <begin position="873"/>
        <end position="900"/>
    </location>
</feature>
<feature type="compositionally biased region" description="Low complexity" evidence="4">
    <location>
        <begin position="390"/>
        <end position="403"/>
    </location>
</feature>
<feature type="region of interest" description="Disordered" evidence="4">
    <location>
        <begin position="145"/>
        <end position="242"/>
    </location>
</feature>
<feature type="compositionally biased region" description="Acidic residues" evidence="4">
    <location>
        <begin position="863"/>
        <end position="872"/>
    </location>
</feature>